<feature type="transmembrane region" description="Helical" evidence="1">
    <location>
        <begin position="12"/>
        <end position="31"/>
    </location>
</feature>
<dbReference type="Pfam" id="PF12216">
    <property type="entry name" value="m04gp34like"/>
    <property type="match status" value="1"/>
</dbReference>
<keyword evidence="1" id="KW-1133">Transmembrane helix</keyword>
<protein>
    <submittedName>
        <fullName evidence="2">M04 protein</fullName>
    </submittedName>
</protein>
<gene>
    <name evidence="2" type="primary">m04</name>
</gene>
<dbReference type="InterPro" id="IPR038708">
    <property type="entry name" value="Gp34-like_sf"/>
</dbReference>
<proteinExistence type="predicted"/>
<accession>H2A0P6</accession>
<organism evidence="2 3">
    <name type="scientific">Murid herpesvirus 1</name>
    <name type="common">MuHV-1</name>
    <name type="synonym">Mouse cytomegalovirus</name>
    <dbReference type="NCBI Taxonomy" id="10366"/>
    <lineage>
        <taxon>Viruses</taxon>
        <taxon>Duplodnaviria</taxon>
        <taxon>Heunggongvirae</taxon>
        <taxon>Peploviricota</taxon>
        <taxon>Herviviricetes</taxon>
        <taxon>Herpesvirales</taxon>
        <taxon>Orthoherpesviridae</taxon>
        <taxon>Betaherpesvirinae</taxon>
        <taxon>Muromegalovirus</taxon>
        <taxon>Muromegalovirus muridbeta1</taxon>
    </lineage>
</organism>
<evidence type="ECO:0000313" key="3">
    <source>
        <dbReference type="Proteomes" id="UP000155106"/>
    </source>
</evidence>
<keyword evidence="1" id="KW-0472">Membrane</keyword>
<dbReference type="EMBL" id="HE610451">
    <property type="protein sequence ID" value="CCE56510.1"/>
    <property type="molecule type" value="Genomic_DNA"/>
</dbReference>
<sequence length="264" mass="29845">MQSNGQREMSLASHLPLVALFFLPYILMIYASDDECKRSEKVFKELISRHPVGCWYKRADTTISTSGSETILSCTLPNVYVNATWYTEWIMERISASANMRSYYVSSTSSHPTFNKTEVLHVYRGNSLRTKIVGPKDGFRVNDSNGNLHIYPNASYSDTGSVICHLLVCAWTYNENICKEEIFKNLSNVLSLPDYGVPSTERSRYDYDSTKKSPPDVTVTALSVIVTLLYVAAFCVLAYVFGPSLCRRFFTNDCCSTFKPLKNN</sequence>
<evidence type="ECO:0000256" key="1">
    <source>
        <dbReference type="SAM" id="Phobius"/>
    </source>
</evidence>
<evidence type="ECO:0000313" key="2">
    <source>
        <dbReference type="EMBL" id="CCE56510.1"/>
    </source>
</evidence>
<dbReference type="Proteomes" id="UP000155106">
    <property type="component" value="Segment"/>
</dbReference>
<name>H2A0P6_MUHV1</name>
<dbReference type="Gene3D" id="2.60.40.2900">
    <property type="match status" value="1"/>
</dbReference>
<organismHost>
    <name type="scientific">Mus musculus</name>
    <name type="common">Mouse</name>
    <dbReference type="NCBI Taxonomy" id="10090"/>
</organismHost>
<feature type="transmembrane region" description="Helical" evidence="1">
    <location>
        <begin position="219"/>
        <end position="241"/>
    </location>
</feature>
<keyword evidence="1" id="KW-0812">Transmembrane</keyword>
<dbReference type="InterPro" id="IPR022022">
    <property type="entry name" value="M04gp34-like"/>
</dbReference>
<reference evidence="2 3" key="1">
    <citation type="journal article" date="2013" name="Virology">
        <title>The genome of murine cytomegalovirus is shaped by purifying selection and extensive recombination.</title>
        <authorList>
            <person name="Smith L.M."/>
            <person name="McWhorter A.R."/>
            <person name="Shellam G.R."/>
            <person name="Redwood A.J."/>
        </authorList>
    </citation>
    <scope>NUCLEOTIDE SEQUENCE [LARGE SCALE GENOMIC DNA]</scope>
    <source>
        <strain evidence="2">AA18d</strain>
    </source>
</reference>